<dbReference type="InterPro" id="IPR011057">
    <property type="entry name" value="Mss4-like_sf"/>
</dbReference>
<evidence type="ECO:0000256" key="3">
    <source>
        <dbReference type="ARBA" id="ARBA00022833"/>
    </source>
</evidence>
<evidence type="ECO:0000256" key="2">
    <source>
        <dbReference type="ARBA" id="ARBA00022723"/>
    </source>
</evidence>
<keyword evidence="7" id="KW-1185">Reference proteome</keyword>
<sequence length="133" mass="15006">MLKGSCLCNGIQYEIQGDLGEIVQCHCQKCRKANGSAFATNTPIASESFRFLKGEELTAEFESTPGVFRVFCKQCASPLYSRRPSQPEVLRLRIGTLDTPINTKPFMHIFVDSKAEWDEINDDKPQYAERPVN</sequence>
<keyword evidence="4 6" id="KW-0456">Lyase</keyword>
<accession>A0A1A8TRD1</accession>
<dbReference type="EMBL" id="FLOB01000014">
    <property type="protein sequence ID" value="SBS36639.1"/>
    <property type="molecule type" value="Genomic_DNA"/>
</dbReference>
<dbReference type="Pfam" id="PF04828">
    <property type="entry name" value="GFA"/>
    <property type="match status" value="1"/>
</dbReference>
<dbReference type="PANTHER" id="PTHR33337">
    <property type="entry name" value="GFA DOMAIN-CONTAINING PROTEIN"/>
    <property type="match status" value="1"/>
</dbReference>
<keyword evidence="2" id="KW-0479">Metal-binding</keyword>
<organism evidence="6 7">
    <name type="scientific">Marinomonas spartinae</name>
    <dbReference type="NCBI Taxonomy" id="1792290"/>
    <lineage>
        <taxon>Bacteria</taxon>
        <taxon>Pseudomonadati</taxon>
        <taxon>Pseudomonadota</taxon>
        <taxon>Gammaproteobacteria</taxon>
        <taxon>Oceanospirillales</taxon>
        <taxon>Oceanospirillaceae</taxon>
        <taxon>Marinomonas</taxon>
    </lineage>
</organism>
<dbReference type="InterPro" id="IPR006913">
    <property type="entry name" value="CENP-V/GFA"/>
</dbReference>
<dbReference type="RefSeq" id="WP_067019513.1">
    <property type="nucleotide sequence ID" value="NZ_FLOB01000014.1"/>
</dbReference>
<gene>
    <name evidence="6" type="ORF">MSP8886_03785</name>
</gene>
<dbReference type="Proteomes" id="UP000092544">
    <property type="component" value="Unassembled WGS sequence"/>
</dbReference>
<dbReference type="EC" id="4.4.1.22" evidence="6"/>
<comment type="similarity">
    <text evidence="1">Belongs to the Gfa family.</text>
</comment>
<reference evidence="6 7" key="1">
    <citation type="submission" date="2016-06" db="EMBL/GenBank/DDBJ databases">
        <authorList>
            <person name="Kjaerup R.B."/>
            <person name="Dalgaard T.S."/>
            <person name="Juul-Madsen H.R."/>
        </authorList>
    </citation>
    <scope>NUCLEOTIDE SEQUENCE [LARGE SCALE GENOMIC DNA]</scope>
    <source>
        <strain evidence="6 7">CECT 8886</strain>
    </source>
</reference>
<keyword evidence="3" id="KW-0862">Zinc</keyword>
<dbReference type="STRING" id="1792290.MSP8886_03785"/>
<name>A0A1A8TRD1_9GAMM</name>
<feature type="domain" description="CENP-V/GFA" evidence="5">
    <location>
        <begin position="2"/>
        <end position="107"/>
    </location>
</feature>
<proteinExistence type="inferred from homology"/>
<dbReference type="OrthoDB" id="9786619at2"/>
<dbReference type="GO" id="GO:0051907">
    <property type="term" value="F:S-(hydroxymethyl)glutathione synthase activity"/>
    <property type="evidence" value="ECO:0007669"/>
    <property type="project" value="UniProtKB-EC"/>
</dbReference>
<dbReference type="PANTHER" id="PTHR33337:SF40">
    <property type="entry name" value="CENP-V_GFA DOMAIN-CONTAINING PROTEIN-RELATED"/>
    <property type="match status" value="1"/>
</dbReference>
<evidence type="ECO:0000313" key="7">
    <source>
        <dbReference type="Proteomes" id="UP000092544"/>
    </source>
</evidence>
<dbReference type="SUPFAM" id="SSF51316">
    <property type="entry name" value="Mss4-like"/>
    <property type="match status" value="1"/>
</dbReference>
<evidence type="ECO:0000259" key="5">
    <source>
        <dbReference type="PROSITE" id="PS51891"/>
    </source>
</evidence>
<evidence type="ECO:0000256" key="1">
    <source>
        <dbReference type="ARBA" id="ARBA00005495"/>
    </source>
</evidence>
<evidence type="ECO:0000313" key="6">
    <source>
        <dbReference type="EMBL" id="SBS36639.1"/>
    </source>
</evidence>
<evidence type="ECO:0000256" key="4">
    <source>
        <dbReference type="ARBA" id="ARBA00023239"/>
    </source>
</evidence>
<dbReference type="GO" id="GO:0046872">
    <property type="term" value="F:metal ion binding"/>
    <property type="evidence" value="ECO:0007669"/>
    <property type="project" value="UniProtKB-KW"/>
</dbReference>
<dbReference type="PROSITE" id="PS51891">
    <property type="entry name" value="CENP_V_GFA"/>
    <property type="match status" value="1"/>
</dbReference>
<dbReference type="Gene3D" id="3.90.1590.10">
    <property type="entry name" value="glutathione-dependent formaldehyde- activating enzyme (gfa)"/>
    <property type="match status" value="1"/>
</dbReference>
<protein>
    <submittedName>
        <fullName evidence="6">Putative glutathione-dependent formaldehyde-activating enzyme</fullName>
        <ecNumber evidence="6">4.4.1.22</ecNumber>
    </submittedName>
</protein>
<dbReference type="AlphaFoldDB" id="A0A1A8TRD1"/>